<accession>A0A1I9G196</accession>
<proteinExistence type="predicted"/>
<sequence>MVGGCGSLPGGVTISNTQLACTVSLTTVTSPAQHGQQRHQ</sequence>
<reference evidence="1" key="1">
    <citation type="journal article" date="2007" name="Science">
        <title>Draft genome of the filarial nematode parasite Brugia malayi.</title>
        <authorList>
            <person name="Ghedin E."/>
            <person name="Wang S."/>
            <person name="Spiro D."/>
            <person name="Caler E."/>
            <person name="Zhao Q."/>
            <person name="Crabtree J."/>
            <person name="Allen J.E."/>
            <person name="Delcher A.L."/>
            <person name="Guiliano D.B."/>
            <person name="Miranda-Saavedra D."/>
            <person name="Angiuoli S.V."/>
            <person name="Creasy T."/>
            <person name="Amedeo P."/>
            <person name="Haas B."/>
            <person name="El-Sayed N.M."/>
            <person name="Wortman J.R."/>
            <person name="Feldblyum T."/>
            <person name="Tallon L."/>
            <person name="Schatz M."/>
            <person name="Shumway M."/>
            <person name="Koo H."/>
            <person name="Salzberg S.L."/>
            <person name="Schobel S."/>
            <person name="Pertea M."/>
            <person name="Pop M."/>
            <person name="White O."/>
            <person name="Barton G.J."/>
            <person name="Carlow C.K."/>
            <person name="Crawford M.J."/>
            <person name="Daub J."/>
            <person name="Dimmic M.W."/>
            <person name="Estes C.F."/>
            <person name="Foster J.M."/>
            <person name="Ganatra M."/>
            <person name="Gregory W.F."/>
            <person name="Johnson N.M."/>
            <person name="Jin J."/>
            <person name="Komuniecki R."/>
            <person name="Korf I."/>
            <person name="Kumar S."/>
            <person name="Laney S."/>
            <person name="Li B.W."/>
            <person name="Li W."/>
            <person name="Lindblom T.H."/>
            <person name="Lustigman S."/>
            <person name="Ma D."/>
            <person name="Maina C.V."/>
            <person name="Martin D.M."/>
            <person name="McCarter J.P."/>
            <person name="McReynolds L."/>
            <person name="Mitreva M."/>
            <person name="Nutman T.B."/>
            <person name="Parkinson J."/>
            <person name="Peregrin-Alvarez J.M."/>
            <person name="Poole C."/>
            <person name="Ren Q."/>
            <person name="Saunders L."/>
            <person name="Sluder A.E."/>
            <person name="Smith K."/>
            <person name="Stanke M."/>
            <person name="Unnasch T.R."/>
            <person name="Ware J."/>
            <person name="Wei A.D."/>
            <person name="Weil G."/>
            <person name="Williams D.J."/>
            <person name="Zhang Y."/>
            <person name="Williams S.A."/>
            <person name="Fraser-Liggett C."/>
            <person name="Slatko B."/>
            <person name="Blaxter M.L."/>
            <person name="Scott A.L."/>
        </authorList>
    </citation>
    <scope>NUCLEOTIDE SEQUENCE</scope>
    <source>
        <strain evidence="1">FR3</strain>
    </source>
</reference>
<evidence type="ECO:0000313" key="1">
    <source>
        <dbReference type="EMBL" id="CDP94219.1"/>
    </source>
</evidence>
<name>A0A1I9G196_BRUMA</name>
<reference evidence="1" key="2">
    <citation type="submission" date="2012-12" db="EMBL/GenBank/DDBJ databases">
        <authorList>
            <consortium name="WormBase Consortium"/>
            <person name="Ghedin E."/>
            <person name="Paulini M."/>
        </authorList>
    </citation>
    <scope>NUCLEOTIDE SEQUENCE</scope>
    <source>
        <strain evidence="1">FR3</strain>
    </source>
</reference>
<organism evidence="1">
    <name type="scientific">Brugia malayi</name>
    <name type="common">Filarial nematode worm</name>
    <dbReference type="NCBI Taxonomy" id="6279"/>
    <lineage>
        <taxon>Eukaryota</taxon>
        <taxon>Metazoa</taxon>
        <taxon>Ecdysozoa</taxon>
        <taxon>Nematoda</taxon>
        <taxon>Chromadorea</taxon>
        <taxon>Rhabditida</taxon>
        <taxon>Spirurina</taxon>
        <taxon>Spiruromorpha</taxon>
        <taxon>Filarioidea</taxon>
        <taxon>Onchocercidae</taxon>
        <taxon>Brugia</taxon>
    </lineage>
</organism>
<protein>
    <submittedName>
        <fullName evidence="1">Bm386</fullName>
    </submittedName>
</protein>
<dbReference type="AlphaFoldDB" id="A0A1I9G196"/>
<dbReference type="EMBL" id="LN856924">
    <property type="protein sequence ID" value="CDP94219.1"/>
    <property type="molecule type" value="Genomic_DNA"/>
</dbReference>
<gene>
    <name evidence="1" type="primary">Bm386</name>
    <name evidence="1" type="ORF">BM_Bm386</name>
</gene>